<keyword evidence="2" id="KW-0808">Transferase</keyword>
<evidence type="ECO:0000256" key="1">
    <source>
        <dbReference type="ARBA" id="ARBA00007583"/>
    </source>
</evidence>
<dbReference type="Pfam" id="PF11380">
    <property type="entry name" value="Stealth_CR2"/>
    <property type="match status" value="1"/>
</dbReference>
<evidence type="ECO:0000259" key="5">
    <source>
        <dbReference type="Pfam" id="PF17102"/>
    </source>
</evidence>
<evidence type="ECO:0000256" key="2">
    <source>
        <dbReference type="ARBA" id="ARBA00022679"/>
    </source>
</evidence>
<sequence length="509" mass="58531">MNKKPVKYKKIRKFLRDPNMFFYDMFRKRVFKDAPPAAITKTEAKPQTVTRSVDLLEVNRLGLPEYIRKYLNAGIGAEDGVNPNSLVLWSGYLNGLISFIAGLKESTPTNVTIYTLGGGFNLASRADDRFDVKAVCSALAQRPDFVVELCNILGETHVLHFYLYDLAATGEATMRSGRAWQRRFPIDMFEEIYAPKAKRVDYQTIDAVYTWVNHTDENWQTLWTESFPEEGFDPDRYTNNDELRYSLRSLNKYAPWLNKIYVVSNCQKPEWLRDDKKVVWVDHNEIFPDTDVLPNFNSHAIEACLHRIPGLSENFIYLNDDFVLGQPCLPTDFFDEIGRSLAYFEPYGMAGDAINEETPDYLVAASNSRKLLRTVFPSYEAKNLHRHVPYCLKKSVLEKIEGLFPEVFTLTRSAKRRSPDDINLTSFLYHHFAYASGLAVKADAPGIIIRPTNISRVVNKERFKYKLICFNDGNGSAEDTTYKNQTQIFFDQRLFQSAPWERHSPSPSA</sequence>
<dbReference type="Pfam" id="PF17102">
    <property type="entry name" value="Stealth_CR3"/>
    <property type="match status" value="1"/>
</dbReference>
<evidence type="ECO:0000259" key="4">
    <source>
        <dbReference type="Pfam" id="PF11380"/>
    </source>
</evidence>
<keyword evidence="3" id="KW-0270">Exopolysaccharide synthesis</keyword>
<accession>A0ABU8R9I0</accession>
<evidence type="ECO:0000256" key="3">
    <source>
        <dbReference type="ARBA" id="ARBA00023169"/>
    </source>
</evidence>
<feature type="domain" description="Stealth protein CR2 conserved region 2" evidence="4">
    <location>
        <begin position="236"/>
        <end position="336"/>
    </location>
</feature>
<dbReference type="PANTHER" id="PTHR24045">
    <property type="match status" value="1"/>
</dbReference>
<comment type="similarity">
    <text evidence="1">Belongs to the stealth family.</text>
</comment>
<dbReference type="EMBL" id="JBBHLD010000016">
    <property type="protein sequence ID" value="MEJ5906543.1"/>
    <property type="molecule type" value="Genomic_DNA"/>
</dbReference>
<evidence type="ECO:0000313" key="7">
    <source>
        <dbReference type="Proteomes" id="UP001377692"/>
    </source>
</evidence>
<gene>
    <name evidence="6" type="ORF">V7V80_17810</name>
</gene>
<dbReference type="RefSeq" id="WP_085273738.1">
    <property type="nucleotide sequence ID" value="NZ_JBBHLD010000016.1"/>
</dbReference>
<feature type="domain" description="Stealth protein CR3 conserved region 3" evidence="5">
    <location>
        <begin position="387"/>
        <end position="433"/>
    </location>
</feature>
<protein>
    <submittedName>
        <fullName evidence="6">Stealth conserved region 3 domain-containing protein</fullName>
    </submittedName>
</protein>
<comment type="caution">
    <text evidence="6">The sequence shown here is derived from an EMBL/GenBank/DDBJ whole genome shotgun (WGS) entry which is preliminary data.</text>
</comment>
<proteinExistence type="inferred from homology"/>
<reference evidence="6 7" key="1">
    <citation type="submission" date="2024-02" db="EMBL/GenBank/DDBJ databases">
        <title>Identification of pathogenicity and growth-promoting functions of Pseudomonas putida variants.</title>
        <authorList>
            <person name="Sun J."/>
        </authorList>
    </citation>
    <scope>NUCLEOTIDE SEQUENCE [LARGE SCALE GENOMIC DNA]</scope>
    <source>
        <strain evidence="6 7">A04</strain>
    </source>
</reference>
<dbReference type="Proteomes" id="UP001377692">
    <property type="component" value="Unassembled WGS sequence"/>
</dbReference>
<dbReference type="InterPro" id="IPR047141">
    <property type="entry name" value="Stealth"/>
</dbReference>
<organism evidence="6 7">
    <name type="scientific">Pseudomonas kermanshahensis</name>
    <dbReference type="NCBI Taxonomy" id="2745482"/>
    <lineage>
        <taxon>Bacteria</taxon>
        <taxon>Pseudomonadati</taxon>
        <taxon>Pseudomonadota</taxon>
        <taxon>Gammaproteobacteria</taxon>
        <taxon>Pseudomonadales</taxon>
        <taxon>Pseudomonadaceae</taxon>
        <taxon>Pseudomonas</taxon>
    </lineage>
</organism>
<evidence type="ECO:0000313" key="6">
    <source>
        <dbReference type="EMBL" id="MEJ5906543.1"/>
    </source>
</evidence>
<dbReference type="InterPro" id="IPR021520">
    <property type="entry name" value="Stealth_CR2"/>
</dbReference>
<keyword evidence="7" id="KW-1185">Reference proteome</keyword>
<name>A0ABU8R9I0_9PSED</name>
<dbReference type="InterPro" id="IPR031357">
    <property type="entry name" value="Stealth_CR3"/>
</dbReference>
<dbReference type="PANTHER" id="PTHR24045:SF0">
    <property type="entry name" value="N-ACETYLGLUCOSAMINE-1-PHOSPHOTRANSFERASE SUBUNITS ALPHA_BETA"/>
    <property type="match status" value="1"/>
</dbReference>